<dbReference type="RefSeq" id="XP_022245862.1">
    <property type="nucleotide sequence ID" value="XM_022390154.1"/>
</dbReference>
<keyword evidence="3" id="KW-1185">Reference proteome</keyword>
<dbReference type="Gene3D" id="2.40.50.90">
    <property type="match status" value="1"/>
</dbReference>
<name>A0ABM1SQF6_LIMPO</name>
<evidence type="ECO:0000256" key="2">
    <source>
        <dbReference type="SAM" id="MobiDB-lite"/>
    </source>
</evidence>
<feature type="coiled-coil region" evidence="1">
    <location>
        <begin position="539"/>
        <end position="573"/>
    </location>
</feature>
<proteinExistence type="predicted"/>
<feature type="region of interest" description="Disordered" evidence="2">
    <location>
        <begin position="460"/>
        <end position="491"/>
    </location>
</feature>
<dbReference type="Proteomes" id="UP000694941">
    <property type="component" value="Unplaced"/>
</dbReference>
<feature type="compositionally biased region" description="Low complexity" evidence="2">
    <location>
        <begin position="182"/>
        <end position="205"/>
    </location>
</feature>
<sequence length="695" mass="77962">MKSQLANVKPVSGKKWTYAAKLRLLEMCMDRPLMALMTNVLADDRLSVYLCDTSYDEDFHLNDALVKEGHAVFGNINEPDLPPSLTQQSSLLGNFSQLLSSNPLSLLGGLNQTYANLQLMNMLSGYRQPMGEISKQGQLLTLQGLSGSGLDPTILSKLMDVSPTKPLFSPFCSMTMPVSSEFSTSEASTTTTTTTAASGYVSSTSPQGEPGQRLQAGASASEENESETFEEDEDFIKEMEDLEINVKVHAQRIQLKEGCVISLINFCGEPFLTLEDIAYLMSWKLSLLQTMLKVKCINVPFVDLCITDHEEFFNEMDRFGVRGFRDGDHVKSSIQLCPVESVCLILESLRHPSTSLIPKIKKLLNEFDPKDPYWMGESSDQSLQGDDLTVLDIPLHDLKFTLDILENKRKNVLSQMIEFTSFDSNPVDELQLVEKKISLLKRRISELESIKGKITIETDEDSGRNEAENISSTWKEHKKHNSGLTGSSKKNTVSTKQELSWGVDLTWTKYDTDKSVYKSRKSSESGIIDQEKKCSDNMNDENGDVLKMLREKLKELQDRELQKKQELDEKSKEECLNRNFSAKTADLLPVSKVSPVMPVTPMAVTQAQSKFLNQVGPAYPSASFFPMIQQQFHQLPYNSLPMPQMQVFPFVHQTPVYPNQNVQYRGMVSHVPANVGFQGTFQNISTVPGNFPHQN</sequence>
<feature type="compositionally biased region" description="Acidic residues" evidence="2">
    <location>
        <begin position="222"/>
        <end position="232"/>
    </location>
</feature>
<protein>
    <submittedName>
        <fullName evidence="4">Uncharacterized protein LOC106462805 isoform X1</fullName>
    </submittedName>
</protein>
<evidence type="ECO:0000256" key="1">
    <source>
        <dbReference type="SAM" id="Coils"/>
    </source>
</evidence>
<feature type="compositionally biased region" description="Polar residues" evidence="2">
    <location>
        <begin position="482"/>
        <end position="491"/>
    </location>
</feature>
<evidence type="ECO:0000313" key="3">
    <source>
        <dbReference type="Proteomes" id="UP000694941"/>
    </source>
</evidence>
<reference evidence="4" key="1">
    <citation type="submission" date="2025-08" db="UniProtKB">
        <authorList>
            <consortium name="RefSeq"/>
        </authorList>
    </citation>
    <scope>IDENTIFICATION</scope>
    <source>
        <tissue evidence="4">Muscle</tissue>
    </source>
</reference>
<organism evidence="3 4">
    <name type="scientific">Limulus polyphemus</name>
    <name type="common">Atlantic horseshoe crab</name>
    <dbReference type="NCBI Taxonomy" id="6850"/>
    <lineage>
        <taxon>Eukaryota</taxon>
        <taxon>Metazoa</taxon>
        <taxon>Ecdysozoa</taxon>
        <taxon>Arthropoda</taxon>
        <taxon>Chelicerata</taxon>
        <taxon>Merostomata</taxon>
        <taxon>Xiphosura</taxon>
        <taxon>Limulidae</taxon>
        <taxon>Limulus</taxon>
    </lineage>
</organism>
<dbReference type="InterPro" id="IPR035437">
    <property type="entry name" value="SNase_OB-fold_sf"/>
</dbReference>
<accession>A0ABM1SQF6</accession>
<evidence type="ECO:0000313" key="4">
    <source>
        <dbReference type="RefSeq" id="XP_022245862.1"/>
    </source>
</evidence>
<gene>
    <name evidence="4" type="primary">LOC106462805</name>
</gene>
<feature type="region of interest" description="Disordered" evidence="2">
    <location>
        <begin position="182"/>
        <end position="232"/>
    </location>
</feature>
<dbReference type="GeneID" id="106462805"/>
<keyword evidence="1" id="KW-0175">Coiled coil</keyword>